<evidence type="ECO:0000256" key="5">
    <source>
        <dbReference type="ARBA" id="ARBA00023253"/>
    </source>
</evidence>
<dbReference type="RefSeq" id="WP_068142361.1">
    <property type="nucleotide sequence ID" value="NZ_CP042914.1"/>
</dbReference>
<dbReference type="OrthoDB" id="9760430at2"/>
<evidence type="ECO:0000256" key="6">
    <source>
        <dbReference type="ARBA" id="ARBA00023277"/>
    </source>
</evidence>
<dbReference type="NCBIfam" id="TIGR01089">
    <property type="entry name" value="fucI"/>
    <property type="match status" value="1"/>
</dbReference>
<dbReference type="InterPro" id="IPR015888">
    <property type="entry name" value="Fuc_isomerase_C"/>
</dbReference>
<feature type="active site" description="Proton acceptor" evidence="7">
    <location>
        <position position="370"/>
    </location>
</feature>
<dbReference type="GO" id="GO:0005737">
    <property type="term" value="C:cytoplasm"/>
    <property type="evidence" value="ECO:0007669"/>
    <property type="project" value="UniProtKB-SubCell"/>
</dbReference>
<feature type="binding site" evidence="7">
    <location>
        <position position="370"/>
    </location>
    <ligand>
        <name>Mn(2+)</name>
        <dbReference type="ChEBI" id="CHEBI:29035"/>
    </ligand>
</feature>
<feature type="domain" description="L-fucose isomerase C-terminal" evidence="8">
    <location>
        <begin position="400"/>
        <end position="564"/>
    </location>
</feature>
<comment type="pathway">
    <text evidence="7">Carbohydrate degradation; L-fucose degradation; L-lactaldehyde and glycerone phosphate from L-fucose: step 1/3.</text>
</comment>
<dbReference type="GO" id="GO:0019571">
    <property type="term" value="P:D-arabinose catabolic process"/>
    <property type="evidence" value="ECO:0007669"/>
    <property type="project" value="TreeGrafter"/>
</dbReference>
<dbReference type="GO" id="GO:0042355">
    <property type="term" value="P:L-fucose catabolic process"/>
    <property type="evidence" value="ECO:0007669"/>
    <property type="project" value="UniProtKB-UniRule"/>
</dbReference>
<gene>
    <name evidence="7 11" type="primary">fucI</name>
    <name evidence="11" type="ORF">UC8_10870</name>
</gene>
<dbReference type="SUPFAM" id="SSF53743">
    <property type="entry name" value="FucI/AraA N-terminal and middle domains"/>
    <property type="match status" value="1"/>
</dbReference>
<dbReference type="NCBIfam" id="NF008220">
    <property type="entry name" value="PRK10991.1"/>
    <property type="match status" value="1"/>
</dbReference>
<dbReference type="Gene3D" id="3.20.14.10">
    <property type="entry name" value="L-fucose/L-arabinose isomerase, C-terminal"/>
    <property type="match status" value="1"/>
</dbReference>
<evidence type="ECO:0000256" key="2">
    <source>
        <dbReference type="ARBA" id="ARBA00022723"/>
    </source>
</evidence>
<evidence type="ECO:0000256" key="1">
    <source>
        <dbReference type="ARBA" id="ARBA00022490"/>
    </source>
</evidence>
<dbReference type="InterPro" id="IPR038391">
    <property type="entry name" value="Fucose_iso_dom1_sf"/>
</dbReference>
<keyword evidence="6 7" id="KW-0119">Carbohydrate metabolism</keyword>
<dbReference type="Gene3D" id="3.40.50.1070">
    <property type="match status" value="1"/>
</dbReference>
<feature type="binding site" evidence="7">
    <location>
        <position position="538"/>
    </location>
    <ligand>
        <name>Mn(2+)</name>
        <dbReference type="ChEBI" id="CHEBI:29035"/>
    </ligand>
</feature>
<feature type="active site" description="Proton acceptor" evidence="7">
    <location>
        <position position="346"/>
    </location>
</feature>
<evidence type="ECO:0000259" key="9">
    <source>
        <dbReference type="Pfam" id="PF07881"/>
    </source>
</evidence>
<evidence type="ECO:0000256" key="4">
    <source>
        <dbReference type="ARBA" id="ARBA00023235"/>
    </source>
</evidence>
<keyword evidence="5 7" id="KW-0294">Fucose metabolism</keyword>
<organism evidence="11 12">
    <name type="scientific">Roseimaritima ulvae</name>
    <dbReference type="NCBI Taxonomy" id="980254"/>
    <lineage>
        <taxon>Bacteria</taxon>
        <taxon>Pseudomonadati</taxon>
        <taxon>Planctomycetota</taxon>
        <taxon>Planctomycetia</taxon>
        <taxon>Pirellulales</taxon>
        <taxon>Pirellulaceae</taxon>
        <taxon>Roseimaritima</taxon>
    </lineage>
</organism>
<dbReference type="GO" id="GO:0008790">
    <property type="term" value="F:arabinose isomerase activity"/>
    <property type="evidence" value="ECO:0007669"/>
    <property type="project" value="TreeGrafter"/>
</dbReference>
<feature type="binding site" evidence="7">
    <location>
        <position position="346"/>
    </location>
    <ligand>
        <name>Mn(2+)</name>
        <dbReference type="ChEBI" id="CHEBI:29035"/>
    </ligand>
</feature>
<dbReference type="SUPFAM" id="SSF50443">
    <property type="entry name" value="FucI/AraA C-terminal domain-like"/>
    <property type="match status" value="1"/>
</dbReference>
<dbReference type="AlphaFoldDB" id="A0A5B9QQ10"/>
<feature type="domain" description="L-fucose isomerase N-terminal-1" evidence="9">
    <location>
        <begin position="16"/>
        <end position="183"/>
    </location>
</feature>
<dbReference type="GO" id="GO:0030145">
    <property type="term" value="F:manganese ion binding"/>
    <property type="evidence" value="ECO:0007669"/>
    <property type="project" value="UniProtKB-UniRule"/>
</dbReference>
<evidence type="ECO:0000259" key="10">
    <source>
        <dbReference type="Pfam" id="PF07882"/>
    </source>
</evidence>
<dbReference type="InterPro" id="IPR012888">
    <property type="entry name" value="Fucose_iso_N1"/>
</dbReference>
<dbReference type="InterPro" id="IPR038393">
    <property type="entry name" value="Fuc_iso_dom3_sf"/>
</dbReference>
<dbReference type="EMBL" id="CP042914">
    <property type="protein sequence ID" value="QEG39126.1"/>
    <property type="molecule type" value="Genomic_DNA"/>
</dbReference>
<dbReference type="InterPro" id="IPR005763">
    <property type="entry name" value="Fucose_isomerase"/>
</dbReference>
<dbReference type="Gene3D" id="3.40.275.10">
    <property type="entry name" value="L-fucose Isomerase, Chain A, domain 2"/>
    <property type="match status" value="1"/>
</dbReference>
<evidence type="ECO:0000313" key="11">
    <source>
        <dbReference type="EMBL" id="QEG39126.1"/>
    </source>
</evidence>
<dbReference type="InterPro" id="IPR012889">
    <property type="entry name" value="Fucose_isomerase_N2"/>
</dbReference>
<dbReference type="HAMAP" id="MF_01254">
    <property type="entry name" value="Fucose_iso"/>
    <property type="match status" value="1"/>
</dbReference>
<dbReference type="PANTHER" id="PTHR37840">
    <property type="entry name" value="L-FUCOSE ISOMERASE"/>
    <property type="match status" value="1"/>
</dbReference>
<dbReference type="Pfam" id="PF07882">
    <property type="entry name" value="Fucose_iso_N2"/>
    <property type="match status" value="1"/>
</dbReference>
<keyword evidence="2 7" id="KW-0479">Metal-binding</keyword>
<comment type="cofactor">
    <cofactor evidence="7">
        <name>Mn(2+)</name>
        <dbReference type="ChEBI" id="CHEBI:29035"/>
    </cofactor>
</comment>
<dbReference type="Proteomes" id="UP000325286">
    <property type="component" value="Chromosome"/>
</dbReference>
<reference evidence="11 12" key="1">
    <citation type="submission" date="2019-08" db="EMBL/GenBank/DDBJ databases">
        <title>Deep-cultivation of Planctomycetes and their phenomic and genomic characterization uncovers novel biology.</title>
        <authorList>
            <person name="Wiegand S."/>
            <person name="Jogler M."/>
            <person name="Boedeker C."/>
            <person name="Pinto D."/>
            <person name="Vollmers J."/>
            <person name="Rivas-Marin E."/>
            <person name="Kohn T."/>
            <person name="Peeters S.H."/>
            <person name="Heuer A."/>
            <person name="Rast P."/>
            <person name="Oberbeckmann S."/>
            <person name="Bunk B."/>
            <person name="Jeske O."/>
            <person name="Meyerdierks A."/>
            <person name="Storesund J.E."/>
            <person name="Kallscheuer N."/>
            <person name="Luecker S."/>
            <person name="Lage O.M."/>
            <person name="Pohl T."/>
            <person name="Merkel B.J."/>
            <person name="Hornburger P."/>
            <person name="Mueller R.-W."/>
            <person name="Bruemmer F."/>
            <person name="Labrenz M."/>
            <person name="Spormann A.M."/>
            <person name="Op den Camp H."/>
            <person name="Overmann J."/>
            <person name="Amann R."/>
            <person name="Jetten M.S.M."/>
            <person name="Mascher T."/>
            <person name="Medema M.H."/>
            <person name="Devos D.P."/>
            <person name="Kaster A.-K."/>
            <person name="Ovreas L."/>
            <person name="Rohde M."/>
            <person name="Galperin M.Y."/>
            <person name="Jogler C."/>
        </authorList>
    </citation>
    <scope>NUCLEOTIDE SEQUENCE [LARGE SCALE GENOMIC DNA]</scope>
    <source>
        <strain evidence="11 12">UC8</strain>
    </source>
</reference>
<protein>
    <recommendedName>
        <fullName evidence="7">L-fucose isomerase</fullName>
        <shortName evidence="7">FucIase</shortName>
        <ecNumber evidence="7">5.3.1.25</ecNumber>
    </recommendedName>
    <alternativeName>
        <fullName evidence="7">6-deoxy-L-galactose isomerase</fullName>
    </alternativeName>
</protein>
<proteinExistence type="inferred from homology"/>
<dbReference type="Pfam" id="PF02952">
    <property type="entry name" value="Fucose_iso_C"/>
    <property type="match status" value="1"/>
</dbReference>
<dbReference type="InterPro" id="IPR038392">
    <property type="entry name" value="Fucose_isomerase_dom2_sf"/>
</dbReference>
<evidence type="ECO:0000313" key="12">
    <source>
        <dbReference type="Proteomes" id="UP000325286"/>
    </source>
</evidence>
<keyword evidence="1 7" id="KW-0963">Cytoplasm</keyword>
<comment type="function">
    <text evidence="7">Converts the aldose L-fucose into the corresponding ketose L-fuculose.</text>
</comment>
<evidence type="ECO:0000256" key="3">
    <source>
        <dbReference type="ARBA" id="ARBA00023211"/>
    </source>
</evidence>
<dbReference type="Pfam" id="PF07881">
    <property type="entry name" value="Fucose_iso_N1"/>
    <property type="match status" value="1"/>
</dbReference>
<dbReference type="InterPro" id="IPR009015">
    <property type="entry name" value="Fucose_isomerase_N/cen_sf"/>
</dbReference>
<dbReference type="KEGG" id="rul:UC8_10870"/>
<feature type="domain" description="L-fucose isomerase N-terminal-2" evidence="10">
    <location>
        <begin position="184"/>
        <end position="363"/>
    </location>
</feature>
<evidence type="ECO:0000256" key="7">
    <source>
        <dbReference type="HAMAP-Rule" id="MF_01254"/>
    </source>
</evidence>
<evidence type="ECO:0000259" key="8">
    <source>
        <dbReference type="Pfam" id="PF02952"/>
    </source>
</evidence>
<keyword evidence="12" id="KW-1185">Reference proteome</keyword>
<sequence>MTSSQVSPSVFQGELPKIGIRPTIDGRLGGVRESLEDQTMNLAQRVAELISGSVHYPNGEPVQCVIADTCIGGVAEATACEEQFRRENVGVSLTVTPCWCYGSETMDMDPLRPKAVFGFNGTERPGAVYLAAVLAGHTQKGIPAFGIYGQDVQDAGDANLPADVQAKILNFARCGLAVALMRGKAYLSMGGTSMGIAGSMVDYAFWEQWLGMRVEDIDMSEFIGRMNKDQFDQDEYQQALAWVKENCPEGDDYNGEDGKRSREQLDTEWSDCVKMALIARDLMVGNPKLAEMGLREQAQGHQAIASGFQGQRQWTDHFPNGDFMEAILNTSFDWNGRRAPYIVATENDALNAATMLFGHLLTNTAQVFADLRTYWSPEAVASACEGFQLDGAGADGLLHLINSGPATLDGTGEQTDAEGKPTMKPFWEIADEEVEKCLQATTWHPSITEYFPGGGMSTRYRTRGGMPATMTRINLVAGLGPALQIAEGHTVELPGQVHDVLDNRTNPTWPTTWFAPSLTGKGAFTSTYEVMNHWGANHCVMTAGHVGHLFITLASLLRIPVYMHNVDASRVFRPSAWNAFGTENAESADFRACQNFGPLYGRGH</sequence>
<comment type="catalytic activity">
    <reaction evidence="7">
        <text>L-fucose = L-fuculose</text>
        <dbReference type="Rhea" id="RHEA:17233"/>
        <dbReference type="ChEBI" id="CHEBI:2181"/>
        <dbReference type="ChEBI" id="CHEBI:17617"/>
        <dbReference type="EC" id="5.3.1.25"/>
    </reaction>
</comment>
<keyword evidence="4 7" id="KW-0413">Isomerase</keyword>
<dbReference type="UniPathway" id="UPA00563">
    <property type="reaction ID" value="UER00624"/>
</dbReference>
<comment type="subcellular location">
    <subcellularLocation>
        <location evidence="7">Cytoplasm</location>
    </subcellularLocation>
</comment>
<dbReference type="PANTHER" id="PTHR37840:SF1">
    <property type="entry name" value="L-FUCOSE ISOMERASE"/>
    <property type="match status" value="1"/>
</dbReference>
<name>A0A5B9QQ10_9BACT</name>
<dbReference type="EC" id="5.3.1.25" evidence="7"/>
<keyword evidence="3 7" id="KW-0464">Manganese</keyword>
<accession>A0A5B9QQ10</accession>
<comment type="similarity">
    <text evidence="7">Belongs to the L-fucose isomerase family.</text>
</comment>
<dbReference type="InterPro" id="IPR004216">
    <property type="entry name" value="Fuc/Ara_isomerase_C"/>
</dbReference>
<dbReference type="GO" id="GO:0008736">
    <property type="term" value="F:L-fucose isomerase activity"/>
    <property type="evidence" value="ECO:0007669"/>
    <property type="project" value="UniProtKB-UniRule"/>
</dbReference>